<evidence type="ECO:0000256" key="7">
    <source>
        <dbReference type="ARBA" id="ARBA00023004"/>
    </source>
</evidence>
<dbReference type="EMBL" id="CP071868">
    <property type="protein sequence ID" value="QTE31303.1"/>
    <property type="molecule type" value="Genomic_DNA"/>
</dbReference>
<evidence type="ECO:0000256" key="9">
    <source>
        <dbReference type="ARBA" id="ARBA00023125"/>
    </source>
</evidence>
<comment type="cofactor">
    <cofactor evidence="12">
        <name>Mn(2+)</name>
        <dbReference type="ChEBI" id="CHEBI:29035"/>
    </cofactor>
    <cofactor evidence="12">
        <name>Fe(2+)</name>
        <dbReference type="ChEBI" id="CHEBI:29033"/>
    </cofactor>
    <text evidence="12">Binds 1 Mn(2+) or Fe(2+) ion per subunit.</text>
</comment>
<proteinExistence type="inferred from homology"/>
<dbReference type="CDD" id="cd07153">
    <property type="entry name" value="Fur_like"/>
    <property type="match status" value="1"/>
</dbReference>
<keyword evidence="10" id="KW-0804">Transcription</keyword>
<evidence type="ECO:0000256" key="2">
    <source>
        <dbReference type="ARBA" id="ARBA00007957"/>
    </source>
</evidence>
<evidence type="ECO:0000313" key="13">
    <source>
        <dbReference type="EMBL" id="QTE31303.1"/>
    </source>
</evidence>
<sequence>MSSAELLRDRHLRVTAARVAVLEVLAGRSHLTTEQVALAVRARIGTVSMQAVYHMLDSLTAAGLLRRVALGGAAVRYERRVGDNHHHAVCRSCGDVTDVDCASDERPCGTPPDPQGYQIDEAEVIFWGTCPQCLASRAVPTTTKGLS</sequence>
<keyword evidence="5 11" id="KW-0479">Metal-binding</keyword>
<dbReference type="GO" id="GO:0045892">
    <property type="term" value="P:negative regulation of DNA-templated transcription"/>
    <property type="evidence" value="ECO:0007669"/>
    <property type="project" value="TreeGrafter"/>
</dbReference>
<accession>A0A8A4ZJS4</accession>
<dbReference type="Proteomes" id="UP000663937">
    <property type="component" value="Chromosome"/>
</dbReference>
<comment type="subcellular location">
    <subcellularLocation>
        <location evidence="1">Cytoplasm</location>
    </subcellularLocation>
</comment>
<feature type="binding site" evidence="11">
    <location>
        <position position="133"/>
    </location>
    <ligand>
        <name>Zn(2+)</name>
        <dbReference type="ChEBI" id="CHEBI:29105"/>
    </ligand>
</feature>
<dbReference type="SUPFAM" id="SSF46785">
    <property type="entry name" value="Winged helix' DNA-binding domain"/>
    <property type="match status" value="1"/>
</dbReference>
<evidence type="ECO:0000256" key="1">
    <source>
        <dbReference type="ARBA" id="ARBA00004496"/>
    </source>
</evidence>
<keyword evidence="9" id="KW-0238">DNA-binding</keyword>
<dbReference type="GO" id="GO:0000976">
    <property type="term" value="F:transcription cis-regulatory region binding"/>
    <property type="evidence" value="ECO:0007669"/>
    <property type="project" value="TreeGrafter"/>
</dbReference>
<evidence type="ECO:0000256" key="10">
    <source>
        <dbReference type="ARBA" id="ARBA00023163"/>
    </source>
</evidence>
<feature type="binding site" evidence="11">
    <location>
        <position position="130"/>
    </location>
    <ligand>
        <name>Zn(2+)</name>
        <dbReference type="ChEBI" id="CHEBI:29105"/>
    </ligand>
</feature>
<keyword evidence="6 11" id="KW-0862">Zinc</keyword>
<dbReference type="Gene3D" id="3.30.1490.190">
    <property type="match status" value="1"/>
</dbReference>
<evidence type="ECO:0000313" key="14">
    <source>
        <dbReference type="Proteomes" id="UP000663937"/>
    </source>
</evidence>
<keyword evidence="7 12" id="KW-0408">Iron</keyword>
<evidence type="ECO:0000256" key="3">
    <source>
        <dbReference type="ARBA" id="ARBA00022490"/>
    </source>
</evidence>
<dbReference type="InterPro" id="IPR002481">
    <property type="entry name" value="FUR"/>
</dbReference>
<evidence type="ECO:0000256" key="6">
    <source>
        <dbReference type="ARBA" id="ARBA00022833"/>
    </source>
</evidence>
<evidence type="ECO:0000256" key="4">
    <source>
        <dbReference type="ARBA" id="ARBA00022491"/>
    </source>
</evidence>
<organism evidence="13 14">
    <name type="scientific">Pengzhenrongella sicca</name>
    <dbReference type="NCBI Taxonomy" id="2819238"/>
    <lineage>
        <taxon>Bacteria</taxon>
        <taxon>Bacillati</taxon>
        <taxon>Actinomycetota</taxon>
        <taxon>Actinomycetes</taxon>
        <taxon>Micrococcales</taxon>
        <taxon>Pengzhenrongella</taxon>
    </lineage>
</organism>
<evidence type="ECO:0000256" key="12">
    <source>
        <dbReference type="PIRSR" id="PIRSR602481-2"/>
    </source>
</evidence>
<dbReference type="GO" id="GO:0003700">
    <property type="term" value="F:DNA-binding transcription factor activity"/>
    <property type="evidence" value="ECO:0007669"/>
    <property type="project" value="InterPro"/>
</dbReference>
<feature type="binding site" evidence="12">
    <location>
        <position position="105"/>
    </location>
    <ligand>
        <name>Fe cation</name>
        <dbReference type="ChEBI" id="CHEBI:24875"/>
    </ligand>
</feature>
<feature type="binding site" evidence="11">
    <location>
        <position position="93"/>
    </location>
    <ligand>
        <name>Zn(2+)</name>
        <dbReference type="ChEBI" id="CHEBI:29105"/>
    </ligand>
</feature>
<evidence type="ECO:0000256" key="5">
    <source>
        <dbReference type="ARBA" id="ARBA00022723"/>
    </source>
</evidence>
<dbReference type="InterPro" id="IPR036388">
    <property type="entry name" value="WH-like_DNA-bd_sf"/>
</dbReference>
<dbReference type="Pfam" id="PF01475">
    <property type="entry name" value="FUR"/>
    <property type="match status" value="1"/>
</dbReference>
<gene>
    <name evidence="13" type="ORF">J4E96_03845</name>
</gene>
<dbReference type="PANTHER" id="PTHR33202">
    <property type="entry name" value="ZINC UPTAKE REGULATION PROTEIN"/>
    <property type="match status" value="1"/>
</dbReference>
<dbReference type="AlphaFoldDB" id="A0A8A4ZJS4"/>
<keyword evidence="4" id="KW-0678">Repressor</keyword>
<keyword evidence="3" id="KW-0963">Cytoplasm</keyword>
<keyword evidence="14" id="KW-1185">Reference proteome</keyword>
<keyword evidence="8" id="KW-0805">Transcription regulation</keyword>
<dbReference type="KEGG" id="psic:J4E96_03845"/>
<feature type="binding site" evidence="11">
    <location>
        <position position="90"/>
    </location>
    <ligand>
        <name>Zn(2+)</name>
        <dbReference type="ChEBI" id="CHEBI:29105"/>
    </ligand>
</feature>
<comment type="cofactor">
    <cofactor evidence="11">
        <name>Zn(2+)</name>
        <dbReference type="ChEBI" id="CHEBI:29105"/>
    </cofactor>
    <text evidence="11">Binds 1 zinc ion per subunit.</text>
</comment>
<dbReference type="InterPro" id="IPR043135">
    <property type="entry name" value="Fur_C"/>
</dbReference>
<comment type="similarity">
    <text evidence="2">Belongs to the Fur family.</text>
</comment>
<dbReference type="GO" id="GO:1900376">
    <property type="term" value="P:regulation of secondary metabolite biosynthetic process"/>
    <property type="evidence" value="ECO:0007669"/>
    <property type="project" value="TreeGrafter"/>
</dbReference>
<dbReference type="InterPro" id="IPR036390">
    <property type="entry name" value="WH_DNA-bd_sf"/>
</dbReference>
<evidence type="ECO:0000256" key="11">
    <source>
        <dbReference type="PIRSR" id="PIRSR602481-1"/>
    </source>
</evidence>
<dbReference type="Gene3D" id="1.10.10.10">
    <property type="entry name" value="Winged helix-like DNA-binding domain superfamily/Winged helix DNA-binding domain"/>
    <property type="match status" value="1"/>
</dbReference>
<dbReference type="GO" id="GO:0005737">
    <property type="term" value="C:cytoplasm"/>
    <property type="evidence" value="ECO:0007669"/>
    <property type="project" value="UniProtKB-SubCell"/>
</dbReference>
<dbReference type="PANTHER" id="PTHR33202:SF18">
    <property type="entry name" value="TRANSCRIPTIONAL REGULATOR FURA"/>
    <property type="match status" value="1"/>
</dbReference>
<dbReference type="GO" id="GO:0008270">
    <property type="term" value="F:zinc ion binding"/>
    <property type="evidence" value="ECO:0007669"/>
    <property type="project" value="TreeGrafter"/>
</dbReference>
<reference evidence="13" key="1">
    <citation type="submission" date="2021-03" db="EMBL/GenBank/DDBJ databases">
        <title>Pengzhenrongella sicca gen. nov., sp. nov., a new member of suborder Micrococcineae isolated from High-Arctic tundra soil.</title>
        <authorList>
            <person name="Peng F."/>
        </authorList>
    </citation>
    <scope>NUCLEOTIDE SEQUENCE</scope>
    <source>
        <strain evidence="13">LRZ-2</strain>
    </source>
</reference>
<dbReference type="RefSeq" id="WP_227425654.1">
    <property type="nucleotide sequence ID" value="NZ_CP071868.1"/>
</dbReference>
<protein>
    <submittedName>
        <fullName evidence="13">Transcriptional repressor</fullName>
    </submittedName>
</protein>
<evidence type="ECO:0000256" key="8">
    <source>
        <dbReference type="ARBA" id="ARBA00023015"/>
    </source>
</evidence>
<name>A0A8A4ZJS4_9MICO</name>